<dbReference type="Proteomes" id="UP001153076">
    <property type="component" value="Unassembled WGS sequence"/>
</dbReference>
<sequence>MYLDYVLQYGVMAPCEKYLRDLTKKSRHFTIKVKIIEKTQPQVSSSKIMYQRIHMEDEKGGQMGVTIYGDDIASYVEAIKRRKEHEISDAVVKPLKRQSYENVDHLKSLREAVEEAKVSVKKAVLRSISDFKAMKLINEMFTSIVLNMNKMIFQFDLVDITGSWNATLFSDDASKVLGIKADKLYRMEYEVTSRLAYQI</sequence>
<dbReference type="InterPro" id="IPR012340">
    <property type="entry name" value="NA-bd_OB-fold"/>
</dbReference>
<dbReference type="AlphaFoldDB" id="A0A9Q1JG59"/>
<dbReference type="OrthoDB" id="1751331at2759"/>
<comment type="caution">
    <text evidence="1">The sequence shown here is derived from an EMBL/GenBank/DDBJ whole genome shotgun (WGS) entry which is preliminary data.</text>
</comment>
<evidence type="ECO:0000313" key="1">
    <source>
        <dbReference type="EMBL" id="KAJ8420814.1"/>
    </source>
</evidence>
<organism evidence="1 2">
    <name type="scientific">Carnegiea gigantea</name>
    <dbReference type="NCBI Taxonomy" id="171969"/>
    <lineage>
        <taxon>Eukaryota</taxon>
        <taxon>Viridiplantae</taxon>
        <taxon>Streptophyta</taxon>
        <taxon>Embryophyta</taxon>
        <taxon>Tracheophyta</taxon>
        <taxon>Spermatophyta</taxon>
        <taxon>Magnoliopsida</taxon>
        <taxon>eudicotyledons</taxon>
        <taxon>Gunneridae</taxon>
        <taxon>Pentapetalae</taxon>
        <taxon>Caryophyllales</taxon>
        <taxon>Cactineae</taxon>
        <taxon>Cactaceae</taxon>
        <taxon>Cactoideae</taxon>
        <taxon>Echinocereeae</taxon>
        <taxon>Carnegiea</taxon>
    </lineage>
</organism>
<reference evidence="1" key="1">
    <citation type="submission" date="2022-04" db="EMBL/GenBank/DDBJ databases">
        <title>Carnegiea gigantea Genome sequencing and assembly v2.</title>
        <authorList>
            <person name="Copetti D."/>
            <person name="Sanderson M.J."/>
            <person name="Burquez A."/>
            <person name="Wojciechowski M.F."/>
        </authorList>
    </citation>
    <scope>NUCLEOTIDE SEQUENCE</scope>
    <source>
        <strain evidence="1">SGP5-SGP5p</strain>
        <tissue evidence="1">Aerial part</tissue>
    </source>
</reference>
<protein>
    <submittedName>
        <fullName evidence="1">Uncharacterized protein</fullName>
    </submittedName>
</protein>
<dbReference type="Gene3D" id="2.40.50.140">
    <property type="entry name" value="Nucleic acid-binding proteins"/>
    <property type="match status" value="1"/>
</dbReference>
<keyword evidence="2" id="KW-1185">Reference proteome</keyword>
<dbReference type="EMBL" id="JAKOGI010003121">
    <property type="protein sequence ID" value="KAJ8420814.1"/>
    <property type="molecule type" value="Genomic_DNA"/>
</dbReference>
<accession>A0A9Q1JG59</accession>
<name>A0A9Q1JG59_9CARY</name>
<gene>
    <name evidence="1" type="ORF">Cgig2_030565</name>
</gene>
<evidence type="ECO:0000313" key="2">
    <source>
        <dbReference type="Proteomes" id="UP001153076"/>
    </source>
</evidence>
<proteinExistence type="predicted"/>
<dbReference type="SUPFAM" id="SSF50249">
    <property type="entry name" value="Nucleic acid-binding proteins"/>
    <property type="match status" value="1"/>
</dbReference>